<evidence type="ECO:0000259" key="13">
    <source>
        <dbReference type="Pfam" id="PF10699"/>
    </source>
</evidence>
<keyword evidence="8" id="KW-0505">Motor protein</keyword>
<sequence>MGRIVGSSILAAGSMEACVDDGDKLRCAQRFVTTLTVENAQNRTESITAYRLRDFSQADGTRVELEDSLSVTLAKSSIVLRYPLQYERTYNADPRELILVRDGQGRDYNWLTNPCKDGTAADAACGSYVDPSTGKAVPYSQGFCCRCDFGDYLSGGPVGLSRANLQCSLLSTELAQSAHCLRWGPLWYRAFSLGPPVVHFVIEAEIKFCPGRSECRTRTYYLSPSSNGLCVVLPGLASDEDHPCDVQLSLEGDLASYEGAKSFASSLLMRPHSCDDFAACGAQVTESPSRWLMVPRSYTTQGSHCDRIGVSHEAFAGQPQRCGMDINSCLKQQLSDLYAADVEAEAAGRKPSYFVSSHGYGGRFAVDDSDPSKTMALFETARLQRSLVAVQVSADRLRYTVLVAQAVIVSAAVAPFEAKSGAGVLRVRIQSVGRVQAQFSLSVPDVPRQEFVRPANQESLTPAQLAEDVPRSLMAKDPNLRSNIVCYSFADNAFKHIPGGGGDDSVVFHFVMEGCLLHKDGDEAASQLAAEKSVREDLRARRRALEARAQEAGKTVAEVEEEEGDAGGRNQFNFSERAAQTYAPLMRDRGISTAPPETLEFGATASRWEAYDCYRAEFERLKSEEESGGLARPVLRPEERGGEATVHSAACGWSLKLLERMVVQNAQDELFSDFRFWEDESDMYKPGGMGTLLPLWRFSDARAKRKMVTAVDTNPRYPDLVAVSYGSYDFMRQGTGVVAVYSLKNPAFPEFVYTMDSGAMCLAFSPAQPSLLAVGCYDGTVRVYDVRKGEDRPLYASDIRSGKHTDPVWGVRWQSDPMAKDATFVSISTDGRVASWVLSKNELQMETLVSLKLVQSAAGGGDGAAGSSPAGAGAASAAGAGGAGGAAAGGAAGAGMVVADDEGTLTGLAGGCCFDFNPFAPHLFLVGTEEGRLHKCSKAYTGQYLETYEGHSMAVYAIKWSPFHERVFLTCSADWTVKLWDHMTPRAVAVFDLETAVGDVAWAPYSSTVFAAVAANGKAYVFDLDVDKHDERCVQKIVKKAKLTHAAFSATDPILLVGDSSGHVNSLKLSPNLRRITDIPVPEVKKGEAAPQPPSRLEVEVGKLNAVMLAMDVRAAVPIDSVTGKTVAPAKAGAGAGAGAAAAVA</sequence>
<evidence type="ECO:0000256" key="7">
    <source>
        <dbReference type="ARBA" id="ARBA00023017"/>
    </source>
</evidence>
<evidence type="ECO:0000256" key="9">
    <source>
        <dbReference type="ARBA" id="ARBA00023212"/>
    </source>
</evidence>
<dbReference type="GO" id="GO:0005874">
    <property type="term" value="C:microtubule"/>
    <property type="evidence" value="ECO:0007669"/>
    <property type="project" value="UniProtKB-KW"/>
</dbReference>
<name>A0A5A8CBW4_CAFRO</name>
<proteinExistence type="inferred from homology"/>
<comment type="subcellular location">
    <subcellularLocation>
        <location evidence="1">Cytoplasm</location>
        <location evidence="1">Cytoskeleton</location>
        <location evidence="1">Cilium axoneme</location>
    </subcellularLocation>
</comment>
<evidence type="ECO:0000256" key="6">
    <source>
        <dbReference type="ARBA" id="ARBA00022737"/>
    </source>
</evidence>
<keyword evidence="4 11" id="KW-0853">WD repeat</keyword>
<dbReference type="GO" id="GO:0045504">
    <property type="term" value="F:dynein heavy chain binding"/>
    <property type="evidence" value="ECO:0007669"/>
    <property type="project" value="TreeGrafter"/>
</dbReference>
<dbReference type="Pfam" id="PF10699">
    <property type="entry name" value="HAP2-GCS1"/>
    <property type="match status" value="1"/>
</dbReference>
<evidence type="ECO:0000256" key="8">
    <source>
        <dbReference type="ARBA" id="ARBA00023175"/>
    </source>
</evidence>
<keyword evidence="9" id="KW-0206">Cytoskeleton</keyword>
<dbReference type="PANTHER" id="PTHR12442">
    <property type="entry name" value="DYNEIN INTERMEDIATE CHAIN"/>
    <property type="match status" value="1"/>
</dbReference>
<dbReference type="InterPro" id="IPR036322">
    <property type="entry name" value="WD40_repeat_dom_sf"/>
</dbReference>
<dbReference type="GO" id="GO:0003341">
    <property type="term" value="P:cilium movement"/>
    <property type="evidence" value="ECO:0007669"/>
    <property type="project" value="TreeGrafter"/>
</dbReference>
<dbReference type="SMART" id="SM00320">
    <property type="entry name" value="WD40"/>
    <property type="match status" value="5"/>
</dbReference>
<dbReference type="EMBL" id="VLTN01000042">
    <property type="protein sequence ID" value="KAA0149510.1"/>
    <property type="molecule type" value="Genomic_DNA"/>
</dbReference>
<evidence type="ECO:0000256" key="4">
    <source>
        <dbReference type="ARBA" id="ARBA00022574"/>
    </source>
</evidence>
<keyword evidence="5" id="KW-0493">Microtubule</keyword>
<evidence type="ECO:0000313" key="15">
    <source>
        <dbReference type="Proteomes" id="UP000323011"/>
    </source>
</evidence>
<comment type="caution">
    <text evidence="14">The sequence shown here is derived from an EMBL/GenBank/DDBJ whole genome shotgun (WGS) entry which is preliminary data.</text>
</comment>
<evidence type="ECO:0000256" key="1">
    <source>
        <dbReference type="ARBA" id="ARBA00004430"/>
    </source>
</evidence>
<gene>
    <name evidence="14" type="ORF">FNF29_05896</name>
</gene>
<evidence type="ECO:0000256" key="3">
    <source>
        <dbReference type="ARBA" id="ARBA00022490"/>
    </source>
</evidence>
<keyword evidence="12" id="KW-0175">Coiled coil</keyword>
<dbReference type="PROSITE" id="PS50294">
    <property type="entry name" value="WD_REPEATS_REGION"/>
    <property type="match status" value="1"/>
</dbReference>
<dbReference type="Pfam" id="PF00400">
    <property type="entry name" value="WD40"/>
    <property type="match status" value="2"/>
</dbReference>
<dbReference type="InterPro" id="IPR018928">
    <property type="entry name" value="HAP2/GCS1_dom"/>
</dbReference>
<evidence type="ECO:0000256" key="10">
    <source>
        <dbReference type="ARBA" id="ARBA00023273"/>
    </source>
</evidence>
<dbReference type="PROSITE" id="PS50082">
    <property type="entry name" value="WD_REPEATS_2"/>
    <property type="match status" value="1"/>
</dbReference>
<evidence type="ECO:0000256" key="5">
    <source>
        <dbReference type="ARBA" id="ARBA00022701"/>
    </source>
</evidence>
<keyword evidence="3" id="KW-0963">Cytoplasm</keyword>
<keyword evidence="6" id="KW-0677">Repeat</keyword>
<protein>
    <recommendedName>
        <fullName evidence="13">Generative cell specific-1/HAP2 domain-containing protein</fullName>
    </recommendedName>
</protein>
<dbReference type="Proteomes" id="UP000323011">
    <property type="component" value="Unassembled WGS sequence"/>
</dbReference>
<dbReference type="InterPro" id="IPR015943">
    <property type="entry name" value="WD40/YVTN_repeat-like_dom_sf"/>
</dbReference>
<feature type="repeat" description="WD" evidence="11">
    <location>
        <begin position="948"/>
        <end position="990"/>
    </location>
</feature>
<reference evidence="14 15" key="1">
    <citation type="submission" date="2019-07" db="EMBL/GenBank/DDBJ databases">
        <title>Genomes of Cafeteria roenbergensis.</title>
        <authorList>
            <person name="Fischer M.G."/>
            <person name="Hackl T."/>
            <person name="Roman M."/>
        </authorList>
    </citation>
    <scope>NUCLEOTIDE SEQUENCE [LARGE SCALE GENOMIC DNA]</scope>
    <source>
        <strain evidence="14 15">BVI</strain>
    </source>
</reference>
<organism evidence="14 15">
    <name type="scientific">Cafeteria roenbergensis</name>
    <name type="common">Marine flagellate</name>
    <dbReference type="NCBI Taxonomy" id="33653"/>
    <lineage>
        <taxon>Eukaryota</taxon>
        <taxon>Sar</taxon>
        <taxon>Stramenopiles</taxon>
        <taxon>Bigyra</taxon>
        <taxon>Opalozoa</taxon>
        <taxon>Bicosoecida</taxon>
        <taxon>Cafeteriaceae</taxon>
        <taxon>Cafeteria</taxon>
    </lineage>
</organism>
<dbReference type="SUPFAM" id="SSF50978">
    <property type="entry name" value="WD40 repeat-like"/>
    <property type="match status" value="1"/>
</dbReference>
<comment type="similarity">
    <text evidence="2">Belongs to the dynein intermediate chain family.</text>
</comment>
<dbReference type="GO" id="GO:0045503">
    <property type="term" value="F:dynein light chain binding"/>
    <property type="evidence" value="ECO:0007669"/>
    <property type="project" value="TreeGrafter"/>
</dbReference>
<keyword evidence="7" id="KW-0243">Dynein</keyword>
<accession>A0A5A8CBW4</accession>
<dbReference type="PANTHER" id="PTHR12442:SF11">
    <property type="entry name" value="DYNEIN AXONEMAL INTERMEDIATE CHAIN 1"/>
    <property type="match status" value="1"/>
</dbReference>
<feature type="domain" description="Generative cell specific-1/HAP2" evidence="13">
    <location>
        <begin position="25"/>
        <end position="444"/>
    </location>
</feature>
<feature type="coiled-coil region" evidence="12">
    <location>
        <begin position="528"/>
        <end position="562"/>
    </location>
</feature>
<dbReference type="AlphaFoldDB" id="A0A5A8CBW4"/>
<dbReference type="GO" id="GO:0036157">
    <property type="term" value="C:outer dynein arm"/>
    <property type="evidence" value="ECO:0007669"/>
    <property type="project" value="TreeGrafter"/>
</dbReference>
<dbReference type="InterPro" id="IPR050687">
    <property type="entry name" value="Dynein_IC"/>
</dbReference>
<dbReference type="Gene3D" id="2.130.10.10">
    <property type="entry name" value="YVTN repeat-like/Quinoprotein amine dehydrogenase"/>
    <property type="match status" value="2"/>
</dbReference>
<dbReference type="GO" id="GO:0036158">
    <property type="term" value="P:outer dynein arm assembly"/>
    <property type="evidence" value="ECO:0007669"/>
    <property type="project" value="TreeGrafter"/>
</dbReference>
<keyword evidence="15" id="KW-1185">Reference proteome</keyword>
<dbReference type="InterPro" id="IPR001680">
    <property type="entry name" value="WD40_rpt"/>
</dbReference>
<keyword evidence="10" id="KW-0966">Cell projection</keyword>
<evidence type="ECO:0000256" key="11">
    <source>
        <dbReference type="PROSITE-ProRule" id="PRU00221"/>
    </source>
</evidence>
<evidence type="ECO:0000256" key="2">
    <source>
        <dbReference type="ARBA" id="ARBA00011059"/>
    </source>
</evidence>
<evidence type="ECO:0000313" key="14">
    <source>
        <dbReference type="EMBL" id="KAA0149510.1"/>
    </source>
</evidence>
<evidence type="ECO:0000256" key="12">
    <source>
        <dbReference type="SAM" id="Coils"/>
    </source>
</evidence>